<sequence>MIMMLVRPTTARLSQVLPRCRRNFITLPDLSAFAPGSSEPQRYKERKVLPYTQKQLYDVVSDVASYPKFVPFCSGSRILTHPPKQTSDGKQVVEAELTVGFLTFKESYVSTVKCIPNSSVEAVASSSTPLFKTLSTIWRFEPSRAATPNSTLVTLDLEYAFANPLHASVSSAFFGQVSKAMVQAFEERCRRVYG</sequence>
<dbReference type="InterPro" id="IPR044996">
    <property type="entry name" value="COQ10-like"/>
</dbReference>
<evidence type="ECO:0000259" key="4">
    <source>
        <dbReference type="Pfam" id="PF03364"/>
    </source>
</evidence>
<accession>A0A8H6MEB2</accession>
<comment type="subunit">
    <text evidence="2">Interacts with coenzyme Q.</text>
</comment>
<evidence type="ECO:0000313" key="6">
    <source>
        <dbReference type="Proteomes" id="UP000521943"/>
    </source>
</evidence>
<dbReference type="CDD" id="cd07813">
    <property type="entry name" value="COQ10p_like"/>
    <property type="match status" value="1"/>
</dbReference>
<comment type="caution">
    <text evidence="5">The sequence shown here is derived from an EMBL/GenBank/DDBJ whole genome shotgun (WGS) entry which is preliminary data.</text>
</comment>
<dbReference type="AlphaFoldDB" id="A0A8H6MEB2"/>
<protein>
    <submittedName>
        <fullName evidence="5">Dehydrase and lipid transport-domain-containing protein</fullName>
    </submittedName>
</protein>
<proteinExistence type="inferred from homology"/>
<dbReference type="SUPFAM" id="SSF55961">
    <property type="entry name" value="Bet v1-like"/>
    <property type="match status" value="1"/>
</dbReference>
<dbReference type="GO" id="GO:0048039">
    <property type="term" value="F:ubiquinone binding"/>
    <property type="evidence" value="ECO:0007669"/>
    <property type="project" value="InterPro"/>
</dbReference>
<dbReference type="InterPro" id="IPR005031">
    <property type="entry name" value="COQ10_START"/>
</dbReference>
<dbReference type="Gene3D" id="3.30.530.20">
    <property type="match status" value="1"/>
</dbReference>
<dbReference type="OrthoDB" id="292693at2759"/>
<dbReference type="GO" id="GO:0045333">
    <property type="term" value="P:cellular respiration"/>
    <property type="evidence" value="ECO:0007669"/>
    <property type="project" value="InterPro"/>
</dbReference>
<evidence type="ECO:0000313" key="5">
    <source>
        <dbReference type="EMBL" id="KAF6762649.1"/>
    </source>
</evidence>
<reference evidence="5 6" key="1">
    <citation type="submission" date="2020-07" db="EMBL/GenBank/DDBJ databases">
        <title>Comparative genomics of pyrophilous fungi reveals a link between fire events and developmental genes.</title>
        <authorList>
            <consortium name="DOE Joint Genome Institute"/>
            <person name="Steindorff A.S."/>
            <person name="Carver A."/>
            <person name="Calhoun S."/>
            <person name="Stillman K."/>
            <person name="Liu H."/>
            <person name="Lipzen A."/>
            <person name="Pangilinan J."/>
            <person name="Labutti K."/>
            <person name="Bruns T.D."/>
            <person name="Grigoriev I.V."/>
        </authorList>
    </citation>
    <scope>NUCLEOTIDE SEQUENCE [LARGE SCALE GENOMIC DNA]</scope>
    <source>
        <strain evidence="5 6">CBS 144469</strain>
    </source>
</reference>
<organism evidence="5 6">
    <name type="scientific">Ephemerocybe angulata</name>
    <dbReference type="NCBI Taxonomy" id="980116"/>
    <lineage>
        <taxon>Eukaryota</taxon>
        <taxon>Fungi</taxon>
        <taxon>Dikarya</taxon>
        <taxon>Basidiomycota</taxon>
        <taxon>Agaricomycotina</taxon>
        <taxon>Agaricomycetes</taxon>
        <taxon>Agaricomycetidae</taxon>
        <taxon>Agaricales</taxon>
        <taxon>Agaricineae</taxon>
        <taxon>Psathyrellaceae</taxon>
        <taxon>Ephemerocybe</taxon>
    </lineage>
</organism>
<evidence type="ECO:0000256" key="3">
    <source>
        <dbReference type="ARBA" id="ARBA00024947"/>
    </source>
</evidence>
<dbReference type="Proteomes" id="UP000521943">
    <property type="component" value="Unassembled WGS sequence"/>
</dbReference>
<dbReference type="PANTHER" id="PTHR12901:SF10">
    <property type="entry name" value="COENZYME Q-BINDING PROTEIN COQ10, MITOCHONDRIAL"/>
    <property type="match status" value="1"/>
</dbReference>
<dbReference type="EMBL" id="JACGCI010000007">
    <property type="protein sequence ID" value="KAF6762649.1"/>
    <property type="molecule type" value="Genomic_DNA"/>
</dbReference>
<keyword evidence="6" id="KW-1185">Reference proteome</keyword>
<dbReference type="InterPro" id="IPR023393">
    <property type="entry name" value="START-like_dom_sf"/>
</dbReference>
<comment type="function">
    <text evidence="3">Required for the function of coenzyme Q in the respiratory chain. May serve as a chaperone or may be involved in the transport of Q6 from its site of synthesis to the catalytic sites of the respiratory complexes.</text>
</comment>
<evidence type="ECO:0000256" key="2">
    <source>
        <dbReference type="ARBA" id="ARBA00011814"/>
    </source>
</evidence>
<comment type="similarity">
    <text evidence="1">Belongs to the COQ10 family.</text>
</comment>
<feature type="domain" description="Coenzyme Q-binding protein COQ10 START" evidence="4">
    <location>
        <begin position="49"/>
        <end position="186"/>
    </location>
</feature>
<name>A0A8H6MEB2_9AGAR</name>
<dbReference type="PANTHER" id="PTHR12901">
    <property type="entry name" value="SPERM PROTEIN HOMOLOG"/>
    <property type="match status" value="1"/>
</dbReference>
<dbReference type="Pfam" id="PF03364">
    <property type="entry name" value="Polyketide_cyc"/>
    <property type="match status" value="1"/>
</dbReference>
<gene>
    <name evidence="5" type="ORF">DFP72DRAFT_562837</name>
</gene>
<dbReference type="GO" id="GO:0005739">
    <property type="term" value="C:mitochondrion"/>
    <property type="evidence" value="ECO:0007669"/>
    <property type="project" value="TreeGrafter"/>
</dbReference>
<evidence type="ECO:0000256" key="1">
    <source>
        <dbReference type="ARBA" id="ARBA00006885"/>
    </source>
</evidence>